<evidence type="ECO:0000313" key="2">
    <source>
        <dbReference type="Proteomes" id="UP000046373"/>
    </source>
</evidence>
<organism evidence="1 2">
    <name type="scientific">Mesorhizobium plurifarium</name>
    <dbReference type="NCBI Taxonomy" id="69974"/>
    <lineage>
        <taxon>Bacteria</taxon>
        <taxon>Pseudomonadati</taxon>
        <taxon>Pseudomonadota</taxon>
        <taxon>Alphaproteobacteria</taxon>
        <taxon>Hyphomicrobiales</taxon>
        <taxon>Phyllobacteriaceae</taxon>
        <taxon>Mesorhizobium</taxon>
    </lineage>
</organism>
<accession>A0A090F8Y2</accession>
<dbReference type="EMBL" id="CCNB01000015">
    <property type="protein sequence ID" value="CDX38151.1"/>
    <property type="molecule type" value="Genomic_DNA"/>
</dbReference>
<dbReference type="Pfam" id="PF08843">
    <property type="entry name" value="AbiEii"/>
    <property type="match status" value="1"/>
</dbReference>
<gene>
    <name evidence="1" type="ORF">MPLDJ20_220072</name>
</gene>
<name>A0A090F8Y2_MESPL</name>
<proteinExistence type="predicted"/>
<sequence length="69" mass="7681">MVAQKLQAIVLLGQANSRMKDFYDLLALSRLFAFEGGSLIQAIRATFERRDTLLPTEEQILRNGLSGIA</sequence>
<reference evidence="1 2" key="1">
    <citation type="submission" date="2014-08" db="EMBL/GenBank/DDBJ databases">
        <authorList>
            <person name="Moulin Lionel"/>
        </authorList>
    </citation>
    <scope>NUCLEOTIDE SEQUENCE [LARGE SCALE GENOMIC DNA]</scope>
</reference>
<dbReference type="AlphaFoldDB" id="A0A090F8Y2"/>
<protein>
    <submittedName>
        <fullName evidence="1">Uncharacterized protein</fullName>
    </submittedName>
</protein>
<evidence type="ECO:0000313" key="1">
    <source>
        <dbReference type="EMBL" id="CDX38151.1"/>
    </source>
</evidence>
<dbReference type="InterPro" id="IPR014942">
    <property type="entry name" value="AbiEii"/>
</dbReference>
<dbReference type="Proteomes" id="UP000046373">
    <property type="component" value="Unassembled WGS sequence"/>
</dbReference>